<keyword evidence="3" id="KW-0964">Secreted</keyword>
<feature type="region of interest" description="Disordered" evidence="6">
    <location>
        <begin position="210"/>
        <end position="248"/>
    </location>
</feature>
<comment type="subcellular location">
    <subcellularLocation>
        <location evidence="1">Secreted</location>
    </subcellularLocation>
</comment>
<dbReference type="AlphaFoldDB" id="A0AAE1PMS8"/>
<evidence type="ECO:0000313" key="8">
    <source>
        <dbReference type="EMBL" id="KAK4311296.1"/>
    </source>
</evidence>
<sequence>MLGITWVLLFTLAAHHASCLAPPVATALNTPTETDHAHSTPLALPEKRLFTYLLPASHWGDVTMQEGAKRGYGKNYLRFGRSDEDKRGGRNFLRFGRGDSTDYDVYENDELANVVGNEMDKRDRNFLRFGRGPNNNFLRFGRSISPLAFAQGIEMEQHPMSGEPEGMDSLISEEKRGGKNYLRFGRNNFVRNALRFGRSVDNQLACEGCQNDDVSANSAPATTNTRAKRAAIMPSDDNNNNNDNDDDAKDLQRMKRNAMRFNNYNNNNDVSSFGPTAWGREYQPEDTITSDESSLEESMKKRNNQRNFLRFGRNRNYLRFGKRDMVEDVPSDSSSSSSNDVSAMSPDEFYRYVRAQQKNFLRFG</sequence>
<reference evidence="8" key="1">
    <citation type="submission" date="2023-11" db="EMBL/GenBank/DDBJ databases">
        <title>Genome assemblies of two species of porcelain crab, Petrolisthes cinctipes and Petrolisthes manimaculis (Anomura: Porcellanidae).</title>
        <authorList>
            <person name="Angst P."/>
        </authorList>
    </citation>
    <scope>NUCLEOTIDE SEQUENCE</scope>
    <source>
        <strain evidence="8">PB745_02</strain>
        <tissue evidence="8">Gill</tissue>
    </source>
</reference>
<protein>
    <submittedName>
        <fullName evidence="8">Uncharacterized protein</fullName>
    </submittedName>
</protein>
<feature type="compositionally biased region" description="Polar residues" evidence="6">
    <location>
        <begin position="212"/>
        <end position="225"/>
    </location>
</feature>
<dbReference type="GO" id="GO:0007218">
    <property type="term" value="P:neuropeptide signaling pathway"/>
    <property type="evidence" value="ECO:0007669"/>
    <property type="project" value="UniProtKB-KW"/>
</dbReference>
<dbReference type="GO" id="GO:0005576">
    <property type="term" value="C:extracellular region"/>
    <property type="evidence" value="ECO:0007669"/>
    <property type="project" value="UniProtKB-SubCell"/>
</dbReference>
<evidence type="ECO:0000256" key="5">
    <source>
        <dbReference type="ARBA" id="ARBA00023320"/>
    </source>
</evidence>
<feature type="chain" id="PRO_5042178984" evidence="7">
    <location>
        <begin position="20"/>
        <end position="364"/>
    </location>
</feature>
<evidence type="ECO:0000256" key="3">
    <source>
        <dbReference type="ARBA" id="ARBA00022525"/>
    </source>
</evidence>
<gene>
    <name evidence="8" type="ORF">Pmani_017191</name>
</gene>
<dbReference type="EMBL" id="JAWZYT010001535">
    <property type="protein sequence ID" value="KAK4311296.1"/>
    <property type="molecule type" value="Genomic_DNA"/>
</dbReference>
<accession>A0AAE1PMS8</accession>
<keyword evidence="9" id="KW-1185">Reference proteome</keyword>
<evidence type="ECO:0000256" key="4">
    <source>
        <dbReference type="ARBA" id="ARBA00022815"/>
    </source>
</evidence>
<keyword evidence="7" id="KW-0732">Signal</keyword>
<evidence type="ECO:0000256" key="2">
    <source>
        <dbReference type="ARBA" id="ARBA00006356"/>
    </source>
</evidence>
<keyword evidence="5" id="KW-0527">Neuropeptide</keyword>
<dbReference type="PANTHER" id="PTHR20986">
    <property type="entry name" value="FMRFAMIDE-RELATED PEPTIDES"/>
    <property type="match status" value="1"/>
</dbReference>
<dbReference type="InterPro" id="IPR051041">
    <property type="entry name" value="FMRFamide-related_np"/>
</dbReference>
<dbReference type="PANTHER" id="PTHR20986:SF24">
    <property type="entry name" value="FMRFAMIDE-LIKE NEUROPEPTIDES 1"/>
    <property type="match status" value="1"/>
</dbReference>
<evidence type="ECO:0000256" key="1">
    <source>
        <dbReference type="ARBA" id="ARBA00004613"/>
    </source>
</evidence>
<name>A0AAE1PMS8_9EUCA</name>
<proteinExistence type="inferred from homology"/>
<comment type="caution">
    <text evidence="8">The sequence shown here is derived from an EMBL/GenBank/DDBJ whole genome shotgun (WGS) entry which is preliminary data.</text>
</comment>
<evidence type="ECO:0000313" key="9">
    <source>
        <dbReference type="Proteomes" id="UP001292094"/>
    </source>
</evidence>
<dbReference type="Proteomes" id="UP001292094">
    <property type="component" value="Unassembled WGS sequence"/>
</dbReference>
<evidence type="ECO:0000256" key="6">
    <source>
        <dbReference type="SAM" id="MobiDB-lite"/>
    </source>
</evidence>
<keyword evidence="4" id="KW-0027">Amidation</keyword>
<evidence type="ECO:0000256" key="7">
    <source>
        <dbReference type="SAM" id="SignalP"/>
    </source>
</evidence>
<feature type="signal peptide" evidence="7">
    <location>
        <begin position="1"/>
        <end position="19"/>
    </location>
</feature>
<organism evidence="8 9">
    <name type="scientific">Petrolisthes manimaculis</name>
    <dbReference type="NCBI Taxonomy" id="1843537"/>
    <lineage>
        <taxon>Eukaryota</taxon>
        <taxon>Metazoa</taxon>
        <taxon>Ecdysozoa</taxon>
        <taxon>Arthropoda</taxon>
        <taxon>Crustacea</taxon>
        <taxon>Multicrustacea</taxon>
        <taxon>Malacostraca</taxon>
        <taxon>Eumalacostraca</taxon>
        <taxon>Eucarida</taxon>
        <taxon>Decapoda</taxon>
        <taxon>Pleocyemata</taxon>
        <taxon>Anomura</taxon>
        <taxon>Galatheoidea</taxon>
        <taxon>Porcellanidae</taxon>
        <taxon>Petrolisthes</taxon>
    </lineage>
</organism>
<comment type="similarity">
    <text evidence="2">Belongs to the FARP (FMRFamide related peptide) family.</text>
</comment>